<evidence type="ECO:0000256" key="5">
    <source>
        <dbReference type="SAM" id="Phobius"/>
    </source>
</evidence>
<feature type="transmembrane region" description="Helical" evidence="5">
    <location>
        <begin position="146"/>
        <end position="168"/>
    </location>
</feature>
<evidence type="ECO:0000259" key="6">
    <source>
        <dbReference type="PROSITE" id="PS50850"/>
    </source>
</evidence>
<evidence type="ECO:0000313" key="8">
    <source>
        <dbReference type="Proteomes" id="UP001642483"/>
    </source>
</evidence>
<dbReference type="Gene3D" id="1.20.1250.20">
    <property type="entry name" value="MFS general substrate transporter like domains"/>
    <property type="match status" value="1"/>
</dbReference>
<feature type="transmembrane region" description="Helical" evidence="5">
    <location>
        <begin position="206"/>
        <end position="224"/>
    </location>
</feature>
<keyword evidence="2 5" id="KW-0812">Transmembrane</keyword>
<feature type="transmembrane region" description="Helical" evidence="5">
    <location>
        <begin position="504"/>
        <end position="524"/>
    </location>
</feature>
<dbReference type="InterPro" id="IPR005828">
    <property type="entry name" value="MFS_sugar_transport-like"/>
</dbReference>
<feature type="transmembrane region" description="Helical" evidence="5">
    <location>
        <begin position="236"/>
        <end position="255"/>
    </location>
</feature>
<keyword evidence="4 5" id="KW-0472">Membrane</keyword>
<dbReference type="InterPro" id="IPR005829">
    <property type="entry name" value="Sugar_transporter_CS"/>
</dbReference>
<feature type="domain" description="Major facilitator superfamily (MFS) profile" evidence="6">
    <location>
        <begin position="21"/>
        <end position="528"/>
    </location>
</feature>
<dbReference type="InterPro" id="IPR020846">
    <property type="entry name" value="MFS_dom"/>
</dbReference>
<feature type="transmembrane region" description="Helical" evidence="5">
    <location>
        <begin position="415"/>
        <end position="434"/>
    </location>
</feature>
<proteinExistence type="predicted"/>
<reference evidence="7 8" key="1">
    <citation type="submission" date="2024-02" db="EMBL/GenBank/DDBJ databases">
        <authorList>
            <person name="Daric V."/>
            <person name="Darras S."/>
        </authorList>
    </citation>
    <scope>NUCLEOTIDE SEQUENCE [LARGE SCALE GENOMIC DNA]</scope>
</reference>
<feature type="transmembrane region" description="Helical" evidence="5">
    <location>
        <begin position="476"/>
        <end position="498"/>
    </location>
</feature>
<feature type="transmembrane region" description="Helical" evidence="5">
    <location>
        <begin position="358"/>
        <end position="375"/>
    </location>
</feature>
<gene>
    <name evidence="7" type="ORF">CVLEPA_LOCUS21077</name>
</gene>
<keyword evidence="8" id="KW-1185">Reference proteome</keyword>
<name>A0ABP0GFZ7_CLALP</name>
<feature type="transmembrane region" description="Helical" evidence="5">
    <location>
        <begin position="261"/>
        <end position="283"/>
    </location>
</feature>
<sequence>MAAPNDILGRLAGFGLFQKRIIAVILFASFLAGPTSFVSSVFAVYTPPHRCYVQELDGQETSSRKTTKLLSPTDSNVSDIISRYIPTENGADDELRWSQCYMYNNTYTGNSTANNTIKCNNGWRYFKEPGEFTASMEFDLVCDNAWVVPLVASFMMIGLMLGSITGGYVSDRFGRKTASLTGMVALTVSTLLISFTPVWIGIHLMTLVQEFANIIRMASGIVLLNEVCPNKYRHRISVSNILLSSVGSAFLPLFAFCFRNWRYMTGALGIVQLFALLPAIFVLEESLKWLSQNGKQKQLKKILYKAAELNKIDLKETDMTELKKEPSQNSEEAGEKDTNKEKLSYLHLIKIPFLRKRIIIFSLAWLSLSSSFYGLSLNANNLKGNRYLVFLCVSGAETPGHILSMLTIQKIGCRLTFVIFNTITGVVLLITPILQSVNNVAVIACNVVGKLFSSGCFSLLYAFTGDLFPTLLRSQSYGACSFVARISGGLVPFVIYLGTTVHESIPYLVLGIFAITSAFAMYFLPETKSQPLPDSLEDARLQSRYNSHFAVCKQTNTRTL</sequence>
<evidence type="ECO:0000256" key="2">
    <source>
        <dbReference type="ARBA" id="ARBA00022692"/>
    </source>
</evidence>
<dbReference type="Proteomes" id="UP001642483">
    <property type="component" value="Unassembled WGS sequence"/>
</dbReference>
<keyword evidence="3 5" id="KW-1133">Transmembrane helix</keyword>
<feature type="transmembrane region" description="Helical" evidence="5">
    <location>
        <begin position="21"/>
        <end position="45"/>
    </location>
</feature>
<evidence type="ECO:0000256" key="1">
    <source>
        <dbReference type="ARBA" id="ARBA00004141"/>
    </source>
</evidence>
<evidence type="ECO:0000256" key="3">
    <source>
        <dbReference type="ARBA" id="ARBA00022989"/>
    </source>
</evidence>
<accession>A0ABP0GFZ7</accession>
<dbReference type="PROSITE" id="PS00216">
    <property type="entry name" value="SUGAR_TRANSPORT_1"/>
    <property type="match status" value="1"/>
</dbReference>
<dbReference type="PROSITE" id="PS50850">
    <property type="entry name" value="MFS"/>
    <property type="match status" value="1"/>
</dbReference>
<comment type="subcellular location">
    <subcellularLocation>
        <location evidence="1">Membrane</location>
        <topology evidence="1">Multi-pass membrane protein</topology>
    </subcellularLocation>
</comment>
<evidence type="ECO:0000313" key="7">
    <source>
        <dbReference type="EMBL" id="CAK8689100.1"/>
    </source>
</evidence>
<feature type="transmembrane region" description="Helical" evidence="5">
    <location>
        <begin position="180"/>
        <end position="200"/>
    </location>
</feature>
<comment type="caution">
    <text evidence="7">The sequence shown here is derived from an EMBL/GenBank/DDBJ whole genome shotgun (WGS) entry which is preliminary data.</text>
</comment>
<dbReference type="PANTHER" id="PTHR24064">
    <property type="entry name" value="SOLUTE CARRIER FAMILY 22 MEMBER"/>
    <property type="match status" value="1"/>
</dbReference>
<dbReference type="InterPro" id="IPR036259">
    <property type="entry name" value="MFS_trans_sf"/>
</dbReference>
<dbReference type="Pfam" id="PF00083">
    <property type="entry name" value="Sugar_tr"/>
    <property type="match status" value="1"/>
</dbReference>
<feature type="transmembrane region" description="Helical" evidence="5">
    <location>
        <begin position="440"/>
        <end position="464"/>
    </location>
</feature>
<dbReference type="EMBL" id="CAWYQH010000108">
    <property type="protein sequence ID" value="CAK8689100.1"/>
    <property type="molecule type" value="Genomic_DNA"/>
</dbReference>
<protein>
    <recommendedName>
        <fullName evidence="6">Major facilitator superfamily (MFS) profile domain-containing protein</fullName>
    </recommendedName>
</protein>
<organism evidence="7 8">
    <name type="scientific">Clavelina lepadiformis</name>
    <name type="common">Light-bulb sea squirt</name>
    <name type="synonym">Ascidia lepadiformis</name>
    <dbReference type="NCBI Taxonomy" id="159417"/>
    <lineage>
        <taxon>Eukaryota</taxon>
        <taxon>Metazoa</taxon>
        <taxon>Chordata</taxon>
        <taxon>Tunicata</taxon>
        <taxon>Ascidiacea</taxon>
        <taxon>Aplousobranchia</taxon>
        <taxon>Clavelinidae</taxon>
        <taxon>Clavelina</taxon>
    </lineage>
</organism>
<evidence type="ECO:0000256" key="4">
    <source>
        <dbReference type="ARBA" id="ARBA00023136"/>
    </source>
</evidence>
<dbReference type="SUPFAM" id="SSF103473">
    <property type="entry name" value="MFS general substrate transporter"/>
    <property type="match status" value="1"/>
</dbReference>